<dbReference type="InterPro" id="IPR007515">
    <property type="entry name" value="Mss4"/>
</dbReference>
<sequence length="116" mass="13345">MSTNKSEFCDNEGMNTCEVICKRCSCLILREKQAVFADKQIDVPLTEVTGDSQSETLNEQWCVENMYQFENMGFSNTVNDCKFLVCAECEYGPLGVHFIKLNKSYLCWQRVINKCN</sequence>
<evidence type="ECO:0000256" key="2">
    <source>
        <dbReference type="ARBA" id="ARBA00022658"/>
    </source>
</evidence>
<protein>
    <recommendedName>
        <fullName evidence="6">Guanine nucleotide exchange factor MSS4-like protein</fullName>
    </recommendedName>
</protein>
<dbReference type="GO" id="GO:0005829">
    <property type="term" value="C:cytosol"/>
    <property type="evidence" value="ECO:0007669"/>
    <property type="project" value="TreeGrafter"/>
</dbReference>
<dbReference type="EMBL" id="NCKV01039070">
    <property type="protein sequence ID" value="RWS18475.1"/>
    <property type="molecule type" value="Genomic_DNA"/>
</dbReference>
<keyword evidence="3" id="KW-0653">Protein transport</keyword>
<evidence type="ECO:0000256" key="3">
    <source>
        <dbReference type="ARBA" id="ARBA00022927"/>
    </source>
</evidence>
<keyword evidence="1" id="KW-0813">Transport</keyword>
<evidence type="ECO:0000313" key="4">
    <source>
        <dbReference type="EMBL" id="RWS18475.1"/>
    </source>
</evidence>
<reference evidence="4 5" key="1">
    <citation type="journal article" date="2018" name="Gigascience">
        <title>Genomes of trombidid mites reveal novel predicted allergens and laterally-transferred genes associated with secondary metabolism.</title>
        <authorList>
            <person name="Dong X."/>
            <person name="Chaisiri K."/>
            <person name="Xia D."/>
            <person name="Armstrong S.D."/>
            <person name="Fang Y."/>
            <person name="Donnelly M.J."/>
            <person name="Kadowaki T."/>
            <person name="McGarry J.W."/>
            <person name="Darby A.C."/>
            <person name="Makepeace B.L."/>
        </authorList>
    </citation>
    <scope>NUCLEOTIDE SEQUENCE [LARGE SCALE GENOMIC DNA]</scope>
    <source>
        <strain evidence="4">UoL-UT</strain>
    </source>
</reference>
<evidence type="ECO:0008006" key="6">
    <source>
        <dbReference type="Google" id="ProtNLM"/>
    </source>
</evidence>
<name>A0A443RTD9_9ACAR</name>
<dbReference type="Proteomes" id="UP000288716">
    <property type="component" value="Unassembled WGS sequence"/>
</dbReference>
<keyword evidence="2" id="KW-0344">Guanine-nucleotide releasing factor</keyword>
<dbReference type="VEuPathDB" id="VectorBase:LDEU013565"/>
<accession>A0A443RTD9</accession>
<dbReference type="Gene3D" id="2.170.150.10">
    <property type="entry name" value="Metal Binding Protein, Guanine Nucleotide Exchange Factor, Chain A"/>
    <property type="match status" value="1"/>
</dbReference>
<organism evidence="4 5">
    <name type="scientific">Leptotrombidium deliense</name>
    <dbReference type="NCBI Taxonomy" id="299467"/>
    <lineage>
        <taxon>Eukaryota</taxon>
        <taxon>Metazoa</taxon>
        <taxon>Ecdysozoa</taxon>
        <taxon>Arthropoda</taxon>
        <taxon>Chelicerata</taxon>
        <taxon>Arachnida</taxon>
        <taxon>Acari</taxon>
        <taxon>Acariformes</taxon>
        <taxon>Trombidiformes</taxon>
        <taxon>Prostigmata</taxon>
        <taxon>Anystina</taxon>
        <taxon>Parasitengona</taxon>
        <taxon>Trombiculoidea</taxon>
        <taxon>Trombiculidae</taxon>
        <taxon>Leptotrombidium</taxon>
    </lineage>
</organism>
<evidence type="ECO:0000313" key="5">
    <source>
        <dbReference type="Proteomes" id="UP000288716"/>
    </source>
</evidence>
<dbReference type="PANTHER" id="PTHR13276">
    <property type="entry name" value="GUANINE NUCLEOTIDE EXCHANGE FACTOR MSS4"/>
    <property type="match status" value="1"/>
</dbReference>
<proteinExistence type="predicted"/>
<dbReference type="InterPro" id="IPR011323">
    <property type="entry name" value="Mss4/transl-control_tumour"/>
</dbReference>
<dbReference type="SUPFAM" id="SSF51316">
    <property type="entry name" value="Mss4-like"/>
    <property type="match status" value="1"/>
</dbReference>
<dbReference type="GO" id="GO:0016020">
    <property type="term" value="C:membrane"/>
    <property type="evidence" value="ECO:0007669"/>
    <property type="project" value="TreeGrafter"/>
</dbReference>
<dbReference type="PANTHER" id="PTHR13276:SF0">
    <property type="entry name" value="GUANINE NUCLEOTIDE EXCHANGE FACTOR MSS4"/>
    <property type="match status" value="1"/>
</dbReference>
<dbReference type="FunFam" id="2.170.150.10:FF:000005">
    <property type="entry name" value="Guanine nucleotide exchange factor MSS4"/>
    <property type="match status" value="1"/>
</dbReference>
<dbReference type="GO" id="GO:0006892">
    <property type="term" value="P:post-Golgi vesicle-mediated transport"/>
    <property type="evidence" value="ECO:0007669"/>
    <property type="project" value="TreeGrafter"/>
</dbReference>
<comment type="caution">
    <text evidence="4">The sequence shown here is derived from an EMBL/GenBank/DDBJ whole genome shotgun (WGS) entry which is preliminary data.</text>
</comment>
<dbReference type="OrthoDB" id="30840at2759"/>
<dbReference type="PROSITE" id="PS51796">
    <property type="entry name" value="MSS4"/>
    <property type="match status" value="1"/>
</dbReference>
<evidence type="ECO:0000256" key="1">
    <source>
        <dbReference type="ARBA" id="ARBA00022448"/>
    </source>
</evidence>
<dbReference type="GO" id="GO:0015031">
    <property type="term" value="P:protein transport"/>
    <property type="evidence" value="ECO:0007669"/>
    <property type="project" value="UniProtKB-KW"/>
</dbReference>
<dbReference type="STRING" id="299467.A0A443RTD9"/>
<keyword evidence="5" id="KW-1185">Reference proteome</keyword>
<dbReference type="GO" id="GO:0007264">
    <property type="term" value="P:small GTPase-mediated signal transduction"/>
    <property type="evidence" value="ECO:0007669"/>
    <property type="project" value="InterPro"/>
</dbReference>
<gene>
    <name evidence="4" type="ORF">B4U80_11263</name>
</gene>
<dbReference type="AlphaFoldDB" id="A0A443RTD9"/>
<dbReference type="InterPro" id="IPR011057">
    <property type="entry name" value="Mss4-like_sf"/>
</dbReference>
<dbReference type="Pfam" id="PF04421">
    <property type="entry name" value="Mss4"/>
    <property type="match status" value="1"/>
</dbReference>
<dbReference type="GO" id="GO:0008270">
    <property type="term" value="F:zinc ion binding"/>
    <property type="evidence" value="ECO:0007669"/>
    <property type="project" value="TreeGrafter"/>
</dbReference>
<dbReference type="GO" id="GO:0005085">
    <property type="term" value="F:guanyl-nucleotide exchange factor activity"/>
    <property type="evidence" value="ECO:0007669"/>
    <property type="project" value="UniProtKB-KW"/>
</dbReference>